<proteinExistence type="predicted"/>
<feature type="compositionally biased region" description="Low complexity" evidence="1">
    <location>
        <begin position="68"/>
        <end position="77"/>
    </location>
</feature>
<reference evidence="3" key="1">
    <citation type="submission" date="2015-05" db="UniProtKB">
        <authorList>
            <consortium name="EnsemblMetazoa"/>
        </authorList>
    </citation>
    <scope>IDENTIFICATION</scope>
</reference>
<dbReference type="PANTHER" id="PTHR46599">
    <property type="entry name" value="PIGGYBAC TRANSPOSABLE ELEMENT-DERIVED PROTEIN 4"/>
    <property type="match status" value="1"/>
</dbReference>
<dbReference type="InParanoid" id="T1I3L1"/>
<evidence type="ECO:0000313" key="3">
    <source>
        <dbReference type="EnsemblMetazoa" id="RPRC010880-PA"/>
    </source>
</evidence>
<dbReference type="EMBL" id="ACPB03026393">
    <property type="status" value="NOT_ANNOTATED_CDS"/>
    <property type="molecule type" value="Genomic_DNA"/>
</dbReference>
<name>T1I3L1_RHOPR</name>
<sequence length="560" mass="64500">MSSRSRRLVDLARSMANDFLIDSESDDFDSDDSIHDKKYLPSSSLDANANIPISETEEEEEEVSRCDSGSSWGSIKSSNPEFQEFNNAESTFNLNTTIKEVLEAYQVFVNDELIDLIVKETNRYAQQLILKKHSSKSRISFWKNTDREIKNFFAVVLTMGLVQISNINLYWCKDPIYHNSFISSLMSRDRFLLLLKCLHFSNNEDDTNKQNRLRKIEPLIGILTKNFSSVISHGKELVIDESLIPFRGRLIFRQYIPNKAHKYGIKIYKLCTPQGYTSNFIIYAGKGSTDKFRTCRNRVRKLLEKIGDGEGRTLYADNFYSNLPLAQHLYEKFYCGTLRSNRRGLPKPLVTKKLKKGEIIGQEYNKIKIIKWQDKRPVLMLTTVASHDDSLINSGRCNRNGEPIRKPNCVLDYNKAKQGVDLSDQMSSYSTVLRKGTKWYRKLAFELLFGTSLVNAWVLYNTISINTKIGITEFRRILTHSLAENKLEDKSPSNKRAHTFIKPEGPGRKKRKACVGCYKLLCETMSSREADKQVRRIISFCQECEGQPGYCLNCFNLNHK</sequence>
<feature type="compositionally biased region" description="Polar residues" evidence="1">
    <location>
        <begin position="41"/>
        <end position="53"/>
    </location>
</feature>
<dbReference type="EnsemblMetazoa" id="RPRC010880-RA">
    <property type="protein sequence ID" value="RPRC010880-PA"/>
    <property type="gene ID" value="RPRC010880"/>
</dbReference>
<dbReference type="InterPro" id="IPR029526">
    <property type="entry name" value="PGBD"/>
</dbReference>
<dbReference type="AlphaFoldDB" id="T1I3L1"/>
<accession>T1I3L1</accession>
<protein>
    <submittedName>
        <fullName evidence="3">DDE_Tnp_1_7 domain-containing protein</fullName>
    </submittedName>
</protein>
<dbReference type="HOGENOM" id="CLU_013052_3_2_1"/>
<evidence type="ECO:0000259" key="2">
    <source>
        <dbReference type="Pfam" id="PF13843"/>
    </source>
</evidence>
<dbReference type="OMA" id="TCHDASK"/>
<dbReference type="PANTHER" id="PTHR46599:SF3">
    <property type="entry name" value="PIGGYBAC TRANSPOSABLE ELEMENT-DERIVED PROTEIN 4"/>
    <property type="match status" value="1"/>
</dbReference>
<dbReference type="eggNOG" id="ENOG502QWHD">
    <property type="taxonomic scope" value="Eukaryota"/>
</dbReference>
<evidence type="ECO:0000313" key="4">
    <source>
        <dbReference type="Proteomes" id="UP000015103"/>
    </source>
</evidence>
<dbReference type="Proteomes" id="UP000015103">
    <property type="component" value="Unassembled WGS sequence"/>
</dbReference>
<dbReference type="FunCoup" id="T1I3L1">
    <property type="interactions" value="39"/>
</dbReference>
<organism evidence="3 4">
    <name type="scientific">Rhodnius prolixus</name>
    <name type="common">Triatomid bug</name>
    <dbReference type="NCBI Taxonomy" id="13249"/>
    <lineage>
        <taxon>Eukaryota</taxon>
        <taxon>Metazoa</taxon>
        <taxon>Ecdysozoa</taxon>
        <taxon>Arthropoda</taxon>
        <taxon>Hexapoda</taxon>
        <taxon>Insecta</taxon>
        <taxon>Pterygota</taxon>
        <taxon>Neoptera</taxon>
        <taxon>Paraneoptera</taxon>
        <taxon>Hemiptera</taxon>
        <taxon>Heteroptera</taxon>
        <taxon>Panheteroptera</taxon>
        <taxon>Cimicomorpha</taxon>
        <taxon>Reduviidae</taxon>
        <taxon>Triatominae</taxon>
        <taxon>Rhodnius</taxon>
    </lineage>
</organism>
<dbReference type="VEuPathDB" id="VectorBase:RPRC010880"/>
<keyword evidence="4" id="KW-1185">Reference proteome</keyword>
<feature type="region of interest" description="Disordered" evidence="1">
    <location>
        <begin position="23"/>
        <end position="77"/>
    </location>
</feature>
<evidence type="ECO:0000256" key="1">
    <source>
        <dbReference type="SAM" id="MobiDB-lite"/>
    </source>
</evidence>
<dbReference type="Pfam" id="PF13843">
    <property type="entry name" value="DDE_Tnp_1_7"/>
    <property type="match status" value="1"/>
</dbReference>
<feature type="domain" description="PiggyBac transposable element-derived protein" evidence="2">
    <location>
        <begin position="103"/>
        <end position="457"/>
    </location>
</feature>